<organism evidence="4 5">
    <name type="scientific">candidate division Kazan bacterium</name>
    <dbReference type="NCBI Taxonomy" id="2202143"/>
    <lineage>
        <taxon>Bacteria</taxon>
        <taxon>Bacteria division Kazan-3B-28</taxon>
    </lineage>
</organism>
<dbReference type="SUPFAM" id="SSF49265">
    <property type="entry name" value="Fibronectin type III"/>
    <property type="match status" value="1"/>
</dbReference>
<feature type="signal peptide" evidence="2">
    <location>
        <begin position="1"/>
        <end position="26"/>
    </location>
</feature>
<dbReference type="PROSITE" id="PS50853">
    <property type="entry name" value="FN3"/>
    <property type="match status" value="1"/>
</dbReference>
<protein>
    <recommendedName>
        <fullName evidence="3">Fibronectin type-III domain-containing protein</fullName>
    </recommendedName>
</protein>
<dbReference type="CDD" id="cd00063">
    <property type="entry name" value="FN3"/>
    <property type="match status" value="1"/>
</dbReference>
<keyword evidence="2" id="KW-0732">Signal</keyword>
<evidence type="ECO:0000256" key="1">
    <source>
        <dbReference type="SAM" id="MobiDB-lite"/>
    </source>
</evidence>
<evidence type="ECO:0000313" key="4">
    <source>
        <dbReference type="EMBL" id="RLC37724.1"/>
    </source>
</evidence>
<accession>A0A420ZDM9</accession>
<name>A0A420ZDM9_UNCK3</name>
<dbReference type="InterPro" id="IPR036116">
    <property type="entry name" value="FN3_sf"/>
</dbReference>
<dbReference type="Proteomes" id="UP000281261">
    <property type="component" value="Unassembled WGS sequence"/>
</dbReference>
<feature type="chain" id="PRO_5019330698" description="Fibronectin type-III domain-containing protein" evidence="2">
    <location>
        <begin position="27"/>
        <end position="403"/>
    </location>
</feature>
<feature type="domain" description="Fibronectin type-III" evidence="3">
    <location>
        <begin position="136"/>
        <end position="233"/>
    </location>
</feature>
<comment type="caution">
    <text evidence="4">The sequence shown here is derived from an EMBL/GenBank/DDBJ whole genome shotgun (WGS) entry which is preliminary data.</text>
</comment>
<feature type="region of interest" description="Disordered" evidence="1">
    <location>
        <begin position="229"/>
        <end position="256"/>
    </location>
</feature>
<dbReference type="SMART" id="SM00060">
    <property type="entry name" value="FN3"/>
    <property type="match status" value="2"/>
</dbReference>
<dbReference type="Gene3D" id="2.60.40.10">
    <property type="entry name" value="Immunoglobulins"/>
    <property type="match status" value="3"/>
</dbReference>
<dbReference type="AlphaFoldDB" id="A0A420ZDM9"/>
<dbReference type="InterPro" id="IPR003961">
    <property type="entry name" value="FN3_dom"/>
</dbReference>
<evidence type="ECO:0000256" key="2">
    <source>
        <dbReference type="SAM" id="SignalP"/>
    </source>
</evidence>
<dbReference type="EMBL" id="QMNG01000002">
    <property type="protein sequence ID" value="RLC37724.1"/>
    <property type="molecule type" value="Genomic_DNA"/>
</dbReference>
<proteinExistence type="predicted"/>
<dbReference type="InterPro" id="IPR013783">
    <property type="entry name" value="Ig-like_fold"/>
</dbReference>
<reference evidence="4 5" key="1">
    <citation type="submission" date="2018-06" db="EMBL/GenBank/DDBJ databases">
        <title>Extensive metabolic versatility and redundancy in microbially diverse, dynamic hydrothermal sediments.</title>
        <authorList>
            <person name="Dombrowski N."/>
            <person name="Teske A."/>
            <person name="Baker B.J."/>
        </authorList>
    </citation>
    <scope>NUCLEOTIDE SEQUENCE [LARGE SCALE GENOMIC DNA]</scope>
    <source>
        <strain evidence="4">B79_G16</strain>
    </source>
</reference>
<gene>
    <name evidence="4" type="ORF">DRH29_01390</name>
</gene>
<feature type="compositionally biased region" description="Acidic residues" evidence="1">
    <location>
        <begin position="238"/>
        <end position="253"/>
    </location>
</feature>
<evidence type="ECO:0000313" key="5">
    <source>
        <dbReference type="Proteomes" id="UP000281261"/>
    </source>
</evidence>
<sequence>MKIKISYIFLGILLLSAMIAPLRAVAAIDAPWGVVVEEGDSKYDLRLWWANPNIANLDHINLYMAAGSLEHPSVIEVGGEQARPHQIGTYQVEDLISGVWYYFYLVAVDTKGNESPRTDYYKRRTGIAADVTSPYSVSSVFVNDVRHDGLTLNWANPGDDDFYRTLIYRSTDSNVLASETNLLGRQVALPSTVKKYVDSGLEPETTYYYRLVAEDVKGNKSESVIVSETTQAAPVAEPEPEPVEPSESEDQDDAGIVPDVMPNPALFDYRAEWVSQSGTVNNAGTAHVVTASVGETITLELTLKNTGSSWWYFKTPDNAHEVKIGTWNEADRISLFKADSWLSVNRASTLDAVVPTGSMATFSFDLTIPADTAAGVYSEYFRPVAEYVEWFGPTGIFWEIEVN</sequence>
<evidence type="ECO:0000259" key="3">
    <source>
        <dbReference type="PROSITE" id="PS50853"/>
    </source>
</evidence>